<name>A0AAD8ECF1_DIPPU</name>
<evidence type="ECO:0000313" key="1">
    <source>
        <dbReference type="EMBL" id="KAJ9585178.1"/>
    </source>
</evidence>
<proteinExistence type="predicted"/>
<accession>A0AAD8ECF1</accession>
<protein>
    <submittedName>
        <fullName evidence="1">Uncharacterized protein</fullName>
    </submittedName>
</protein>
<sequence>PGRKLIKTVHRSQLTDVYISPIMKVCLRNVLLRNWLQTSVRLKDHKIFELACYFSDELLCFLNKLPQQNLKNKINENFMMANYIQTFCSLICSSETAITFNPQTLITKKTW</sequence>
<organism evidence="1 2">
    <name type="scientific">Diploptera punctata</name>
    <name type="common">Pacific beetle cockroach</name>
    <dbReference type="NCBI Taxonomy" id="6984"/>
    <lineage>
        <taxon>Eukaryota</taxon>
        <taxon>Metazoa</taxon>
        <taxon>Ecdysozoa</taxon>
        <taxon>Arthropoda</taxon>
        <taxon>Hexapoda</taxon>
        <taxon>Insecta</taxon>
        <taxon>Pterygota</taxon>
        <taxon>Neoptera</taxon>
        <taxon>Polyneoptera</taxon>
        <taxon>Dictyoptera</taxon>
        <taxon>Blattodea</taxon>
        <taxon>Blaberoidea</taxon>
        <taxon>Blaberidae</taxon>
        <taxon>Diplopterinae</taxon>
        <taxon>Diploptera</taxon>
    </lineage>
</organism>
<dbReference type="EMBL" id="JASPKZ010007294">
    <property type="protein sequence ID" value="KAJ9585178.1"/>
    <property type="molecule type" value="Genomic_DNA"/>
</dbReference>
<evidence type="ECO:0000313" key="2">
    <source>
        <dbReference type="Proteomes" id="UP001233999"/>
    </source>
</evidence>
<feature type="non-terminal residue" evidence="1">
    <location>
        <position position="111"/>
    </location>
</feature>
<reference evidence="1" key="1">
    <citation type="journal article" date="2023" name="IScience">
        <title>Live-bearing cockroach genome reveals convergent evolutionary mechanisms linked to viviparity in insects and beyond.</title>
        <authorList>
            <person name="Fouks B."/>
            <person name="Harrison M.C."/>
            <person name="Mikhailova A.A."/>
            <person name="Marchal E."/>
            <person name="English S."/>
            <person name="Carruthers M."/>
            <person name="Jennings E.C."/>
            <person name="Chiamaka E.L."/>
            <person name="Frigard R.A."/>
            <person name="Pippel M."/>
            <person name="Attardo G.M."/>
            <person name="Benoit J.B."/>
            <person name="Bornberg-Bauer E."/>
            <person name="Tobe S.S."/>
        </authorList>
    </citation>
    <scope>NUCLEOTIDE SEQUENCE</scope>
    <source>
        <strain evidence="1">Stay&amp;Tobe</strain>
    </source>
</reference>
<gene>
    <name evidence="1" type="ORF">L9F63_003034</name>
</gene>
<dbReference type="Proteomes" id="UP001233999">
    <property type="component" value="Unassembled WGS sequence"/>
</dbReference>
<dbReference type="AlphaFoldDB" id="A0AAD8ECF1"/>
<feature type="non-terminal residue" evidence="1">
    <location>
        <position position="1"/>
    </location>
</feature>
<keyword evidence="2" id="KW-1185">Reference proteome</keyword>
<reference evidence="1" key="2">
    <citation type="submission" date="2023-05" db="EMBL/GenBank/DDBJ databases">
        <authorList>
            <person name="Fouks B."/>
        </authorList>
    </citation>
    <scope>NUCLEOTIDE SEQUENCE</scope>
    <source>
        <strain evidence="1">Stay&amp;Tobe</strain>
        <tissue evidence="1">Testes</tissue>
    </source>
</reference>
<comment type="caution">
    <text evidence="1">The sequence shown here is derived from an EMBL/GenBank/DDBJ whole genome shotgun (WGS) entry which is preliminary data.</text>
</comment>